<evidence type="ECO:0000259" key="6">
    <source>
        <dbReference type="PROSITE" id="PS51192"/>
    </source>
</evidence>
<dbReference type="SMART" id="SM00249">
    <property type="entry name" value="PHD"/>
    <property type="match status" value="1"/>
</dbReference>
<dbReference type="PROSITE" id="PS51192">
    <property type="entry name" value="HELICASE_ATP_BIND_1"/>
    <property type="match status" value="1"/>
</dbReference>
<dbReference type="Pfam" id="PF00271">
    <property type="entry name" value="Helicase_C"/>
    <property type="match status" value="1"/>
</dbReference>
<comment type="caution">
    <text evidence="8">The sequence shown here is derived from an EMBL/GenBank/DDBJ whole genome shotgun (WGS) entry which is preliminary data.</text>
</comment>
<dbReference type="Proteomes" id="UP001165085">
    <property type="component" value="Unassembled WGS sequence"/>
</dbReference>
<reference evidence="9" key="1">
    <citation type="journal article" date="2023" name="Commun. Biol.">
        <title>Genome analysis of Parmales, the sister group of diatoms, reveals the evolutionary specialization of diatoms from phago-mixotrophs to photoautotrophs.</title>
        <authorList>
            <person name="Ban H."/>
            <person name="Sato S."/>
            <person name="Yoshikawa S."/>
            <person name="Yamada K."/>
            <person name="Nakamura Y."/>
            <person name="Ichinomiya M."/>
            <person name="Sato N."/>
            <person name="Blanc-Mathieu R."/>
            <person name="Endo H."/>
            <person name="Kuwata A."/>
            <person name="Ogata H."/>
        </authorList>
    </citation>
    <scope>NUCLEOTIDE SEQUENCE [LARGE SCALE GENOMIC DNA]</scope>
    <source>
        <strain evidence="9">NIES 3701</strain>
    </source>
</reference>
<feature type="domain" description="Helicase ATP-binding" evidence="6">
    <location>
        <begin position="460"/>
        <end position="628"/>
    </location>
</feature>
<dbReference type="SMART" id="SM00490">
    <property type="entry name" value="HELICc"/>
    <property type="match status" value="1"/>
</dbReference>
<dbReference type="SUPFAM" id="SSF57903">
    <property type="entry name" value="FYVE/PHD zinc finger"/>
    <property type="match status" value="1"/>
</dbReference>
<name>A0A9W7B068_9STRA</name>
<feature type="compositionally biased region" description="Basic and acidic residues" evidence="5">
    <location>
        <begin position="373"/>
        <end position="391"/>
    </location>
</feature>
<protein>
    <submittedName>
        <fullName evidence="8">Uncharacterized protein</fullName>
    </submittedName>
</protein>
<keyword evidence="4" id="KW-0862">Zinc</keyword>
<dbReference type="EMBL" id="BRXY01000264">
    <property type="protein sequence ID" value="GMH82041.1"/>
    <property type="molecule type" value="Genomic_DNA"/>
</dbReference>
<feature type="compositionally biased region" description="Low complexity" evidence="5">
    <location>
        <begin position="194"/>
        <end position="204"/>
    </location>
</feature>
<dbReference type="Gene3D" id="3.30.40.10">
    <property type="entry name" value="Zinc/RING finger domain, C3HC4 (zinc finger)"/>
    <property type="match status" value="1"/>
</dbReference>
<gene>
    <name evidence="8" type="ORF">TrST_g3250</name>
</gene>
<feature type="compositionally biased region" description="Basic and acidic residues" evidence="5">
    <location>
        <begin position="220"/>
        <end position="230"/>
    </location>
</feature>
<dbReference type="PANTHER" id="PTHR10799">
    <property type="entry name" value="SNF2/RAD54 HELICASE FAMILY"/>
    <property type="match status" value="1"/>
</dbReference>
<keyword evidence="2" id="KW-0863">Zinc-finger</keyword>
<dbReference type="Gene3D" id="3.40.50.10810">
    <property type="entry name" value="Tandem AAA-ATPase domain"/>
    <property type="match status" value="1"/>
</dbReference>
<dbReference type="Pfam" id="PF00176">
    <property type="entry name" value="SNF2-rel_dom"/>
    <property type="match status" value="1"/>
</dbReference>
<keyword evidence="1" id="KW-0479">Metal-binding</keyword>
<dbReference type="Gene3D" id="2.30.30.380">
    <property type="entry name" value="Zn-finger domain of Sec23/24"/>
    <property type="match status" value="1"/>
</dbReference>
<dbReference type="InterPro" id="IPR014001">
    <property type="entry name" value="Helicase_ATP-bd"/>
</dbReference>
<feature type="compositionally biased region" description="Low complexity" evidence="5">
    <location>
        <begin position="127"/>
        <end position="142"/>
    </location>
</feature>
<evidence type="ECO:0000256" key="2">
    <source>
        <dbReference type="ARBA" id="ARBA00022771"/>
    </source>
</evidence>
<feature type="domain" description="Helicase C-terminal" evidence="7">
    <location>
        <begin position="777"/>
        <end position="932"/>
    </location>
</feature>
<dbReference type="CDD" id="cd18793">
    <property type="entry name" value="SF2_C_SNF"/>
    <property type="match status" value="1"/>
</dbReference>
<dbReference type="InterPro" id="IPR000330">
    <property type="entry name" value="SNF2_N"/>
</dbReference>
<dbReference type="InterPro" id="IPR013083">
    <property type="entry name" value="Znf_RING/FYVE/PHD"/>
</dbReference>
<dbReference type="GO" id="GO:0008270">
    <property type="term" value="F:zinc ion binding"/>
    <property type="evidence" value="ECO:0007669"/>
    <property type="project" value="UniProtKB-KW"/>
</dbReference>
<evidence type="ECO:0000313" key="9">
    <source>
        <dbReference type="Proteomes" id="UP001165085"/>
    </source>
</evidence>
<dbReference type="InterPro" id="IPR038718">
    <property type="entry name" value="SNF2-like_sf"/>
</dbReference>
<feature type="region of interest" description="Disordered" evidence="5">
    <location>
        <begin position="186"/>
        <end position="250"/>
    </location>
</feature>
<accession>A0A9W7B068</accession>
<dbReference type="SMART" id="SM00487">
    <property type="entry name" value="DEXDc"/>
    <property type="match status" value="1"/>
</dbReference>
<dbReference type="Gene3D" id="3.40.50.300">
    <property type="entry name" value="P-loop containing nucleotide triphosphate hydrolases"/>
    <property type="match status" value="1"/>
</dbReference>
<feature type="region of interest" description="Disordered" evidence="5">
    <location>
        <begin position="114"/>
        <end position="165"/>
    </location>
</feature>
<feature type="compositionally biased region" description="Low complexity" evidence="5">
    <location>
        <begin position="237"/>
        <end position="249"/>
    </location>
</feature>
<dbReference type="GO" id="GO:0005524">
    <property type="term" value="F:ATP binding"/>
    <property type="evidence" value="ECO:0007669"/>
    <property type="project" value="InterPro"/>
</dbReference>
<proteinExistence type="predicted"/>
<dbReference type="InterPro" id="IPR011011">
    <property type="entry name" value="Znf_FYVE_PHD"/>
</dbReference>
<feature type="compositionally biased region" description="Basic residues" evidence="5">
    <location>
        <begin position="146"/>
        <end position="155"/>
    </location>
</feature>
<evidence type="ECO:0000313" key="8">
    <source>
        <dbReference type="EMBL" id="GMH82041.1"/>
    </source>
</evidence>
<dbReference type="InterPro" id="IPR001650">
    <property type="entry name" value="Helicase_C-like"/>
</dbReference>
<evidence type="ECO:0000259" key="7">
    <source>
        <dbReference type="PROSITE" id="PS51194"/>
    </source>
</evidence>
<feature type="compositionally biased region" description="Basic residues" evidence="5">
    <location>
        <begin position="265"/>
        <end position="275"/>
    </location>
</feature>
<dbReference type="InterPro" id="IPR001965">
    <property type="entry name" value="Znf_PHD"/>
</dbReference>
<dbReference type="InterPro" id="IPR049730">
    <property type="entry name" value="SNF2/RAD54-like_C"/>
</dbReference>
<evidence type="ECO:0000256" key="5">
    <source>
        <dbReference type="SAM" id="MobiDB-lite"/>
    </source>
</evidence>
<feature type="compositionally biased region" description="Basic residues" evidence="5">
    <location>
        <begin position="354"/>
        <end position="363"/>
    </location>
</feature>
<sequence length="1305" mass="145448">MLAAMSKLVGMSPATPADLTGAKVKKKFSGYGDVVWNGEVVQMVGKGMFRVYWFDGEGNVCDESTWNADQVKKFRSDDGNSDGNSSFAMASYDIAKEVAAKEVAAKEVAAKVAGESIGTKREKKAKSASSTSSVSASTSATSAEKKSKKAAKRQKSTASASSSNTISCPRCTLVNNITQSRCEACGKRLHPKASSESESSQRSSSKSKKRKSKVEEMDEIDKFFAEEERKSKKQAKASKTSSSSSYSSAKVEEVEVFDIDTGKSSVKKLKLKKKAGAPQPKIESLASLPRSSPKGKKKTGLFDPPTVAKRERSKTTMVIDGYVVKKVNNYTVSESQYHYGELPSYEDEQDTPKQKKVKTKKEKKPPTATQIKKAKEREGIKEHNESVKSHNSETALQRKAFFKSNLDIFKVFLEKKKVKELENFTPPSDLAPPPNPIMIQPSILQGDMRDYQLEGLNFMAKMHHHGCPCILGDEMGLGKTLQTISLLCHLKENLRLEGPSLIVCPLSVLSSWMHEFKKWAPSLKVMRLHASETERDEILSTLNKDFIKYDAIVTTYEMTKAKGVGYFFSRAHFRYVVLDEGHIIKNRHSQISEGVRRIHSQSRLILTGTPTQNNLTELWALLNYLVPDYFEESEAFDNAFDIGKQLLEKDTLVSANMTLGKFMLRRMKSTVEKLMPLKIETQIACPLSKMQIHWYKSLLMKDLSMLAQLSPEEEGGGPMKEDGRKKSGNATQYKRLNNLVMQLRKCALHPFLFDGAEQDIANTTLTDLVAASGKLSMLDKLLVQLFKGSHRACIFSQFTQVLDIIEDYCLMRGWKYSRLDGSVGRAQRSYIVDRFNAPDSPEFLFLMSTRAGGMGLNLQTADTVILYDSDWNPQPDLQAMARVHRIGQKKTVHVYRLVTTGTVEERVVQRAQKKLYLDKMVNSTEVTRGDEEGDREELMGGMGVAEMLECLSFGSDAVFGGSGNQIATDEEIAAICDRTRDPAKGEQAKALKSAIQTNKDFEALDAFTETQAFKGVDFKKLRDQQAQNKDRLAIVNFADIANNFGGMGKRVSKKTVEMVDASGSGYGSKMVPVMKANMYDLQSGETSVFTEMNDKWKAIMKDNKKEVVKRKIDFVNQDFCQACNDGGSLICCDKCPVSCHPECYGYSKHQLPNTFTCYHHKCAHPACGKTVSNSGGLLYRCDACPDAFCDEHLPKTAHLIFRSLRHEQAFYHSKDAAYMHCNDHCRALAIARGWVDNKDVRQRVPFSLDLDYAFGETAEQAGDAVIQRMVSVSPVLEENSDPAYLEALKTYRKLKSHTTAADGAE</sequence>
<evidence type="ECO:0000256" key="1">
    <source>
        <dbReference type="ARBA" id="ARBA00022723"/>
    </source>
</evidence>
<feature type="region of interest" description="Disordered" evidence="5">
    <location>
        <begin position="262"/>
        <end position="313"/>
    </location>
</feature>
<dbReference type="OrthoDB" id="1899296at2759"/>
<feature type="region of interest" description="Disordered" evidence="5">
    <location>
        <begin position="341"/>
        <end position="391"/>
    </location>
</feature>
<organism evidence="8 9">
    <name type="scientific">Triparma strigata</name>
    <dbReference type="NCBI Taxonomy" id="1606541"/>
    <lineage>
        <taxon>Eukaryota</taxon>
        <taxon>Sar</taxon>
        <taxon>Stramenopiles</taxon>
        <taxon>Ochrophyta</taxon>
        <taxon>Bolidophyceae</taxon>
        <taxon>Parmales</taxon>
        <taxon>Triparmaceae</taxon>
        <taxon>Triparma</taxon>
    </lineage>
</organism>
<evidence type="ECO:0000256" key="4">
    <source>
        <dbReference type="ARBA" id="ARBA00022833"/>
    </source>
</evidence>
<keyword evidence="9" id="KW-1185">Reference proteome</keyword>
<evidence type="ECO:0000256" key="3">
    <source>
        <dbReference type="ARBA" id="ARBA00022801"/>
    </source>
</evidence>
<dbReference type="PROSITE" id="PS51194">
    <property type="entry name" value="HELICASE_CTER"/>
    <property type="match status" value="1"/>
</dbReference>
<keyword evidence="3" id="KW-0378">Hydrolase</keyword>
<dbReference type="InterPro" id="IPR027417">
    <property type="entry name" value="P-loop_NTPase"/>
</dbReference>
<dbReference type="GO" id="GO:0016787">
    <property type="term" value="F:hydrolase activity"/>
    <property type="evidence" value="ECO:0007669"/>
    <property type="project" value="UniProtKB-KW"/>
</dbReference>
<dbReference type="SUPFAM" id="SSF52540">
    <property type="entry name" value="P-loop containing nucleoside triphosphate hydrolases"/>
    <property type="match status" value="2"/>
</dbReference>